<keyword evidence="3" id="KW-1185">Reference proteome</keyword>
<dbReference type="Proteomes" id="UP000641152">
    <property type="component" value="Unassembled WGS sequence"/>
</dbReference>
<comment type="caution">
    <text evidence="2">The sequence shown here is derived from an EMBL/GenBank/DDBJ whole genome shotgun (WGS) entry which is preliminary data.</text>
</comment>
<feature type="transmembrane region" description="Helical" evidence="1">
    <location>
        <begin position="102"/>
        <end position="128"/>
    </location>
</feature>
<sequence>MINETDDQKLHSGPVVAASLPLLLAFLTLMVSHHISRLTKELDNVVHSYGHWIPGSTGSGPTGSIGSYSGKETLALGVWLVSWLIFHLLWRKQDFPLQAWTRIFVIGLLIITLGFFHPLADPIVLFIADLVGAR</sequence>
<dbReference type="RefSeq" id="WP_192394413.1">
    <property type="nucleotide sequence ID" value="NZ_CAJHIU010000002.1"/>
</dbReference>
<dbReference type="EMBL" id="JACXST010000002">
    <property type="protein sequence ID" value="MBD9361613.1"/>
    <property type="molecule type" value="Genomic_DNA"/>
</dbReference>
<gene>
    <name evidence="2" type="ORF">EBB_13970</name>
</gene>
<organism evidence="2 3">
    <name type="scientific">Methylomonas fluvii</name>
    <dbReference type="NCBI Taxonomy" id="1854564"/>
    <lineage>
        <taxon>Bacteria</taxon>
        <taxon>Pseudomonadati</taxon>
        <taxon>Pseudomonadota</taxon>
        <taxon>Gammaproteobacteria</taxon>
        <taxon>Methylococcales</taxon>
        <taxon>Methylococcaceae</taxon>
        <taxon>Methylomonas</taxon>
    </lineage>
</organism>
<evidence type="ECO:0000313" key="2">
    <source>
        <dbReference type="EMBL" id="MBD9361613.1"/>
    </source>
</evidence>
<accession>A0ABR9DH35</accession>
<feature type="transmembrane region" description="Helical" evidence="1">
    <location>
        <begin position="73"/>
        <end position="90"/>
    </location>
</feature>
<protein>
    <submittedName>
        <fullName evidence="2">Uncharacterized protein</fullName>
    </submittedName>
</protein>
<keyword evidence="1" id="KW-0472">Membrane</keyword>
<evidence type="ECO:0000313" key="3">
    <source>
        <dbReference type="Proteomes" id="UP000641152"/>
    </source>
</evidence>
<feature type="transmembrane region" description="Helical" evidence="1">
    <location>
        <begin position="12"/>
        <end position="31"/>
    </location>
</feature>
<keyword evidence="1" id="KW-0812">Transmembrane</keyword>
<reference evidence="2 3" key="1">
    <citation type="submission" date="2020-09" db="EMBL/GenBank/DDBJ databases">
        <title>Methylomonas albis sp. nov. and Methylomonas fluvii sp. nov.: Two cold-adapted methanotrophs from the River Elbe and an amended description of Methylovulum psychrotolerans strain Eb1.</title>
        <authorList>
            <person name="Bussmann I.K."/>
            <person name="Klings K.-W."/>
            <person name="Warnstedt J."/>
            <person name="Hoppert M."/>
            <person name="Saborowski A."/>
            <person name="Horn F."/>
            <person name="Liebner S."/>
        </authorList>
    </citation>
    <scope>NUCLEOTIDE SEQUENCE [LARGE SCALE GENOMIC DNA]</scope>
    <source>
        <strain evidence="2 3">EbB</strain>
    </source>
</reference>
<keyword evidence="1" id="KW-1133">Transmembrane helix</keyword>
<evidence type="ECO:0000256" key="1">
    <source>
        <dbReference type="SAM" id="Phobius"/>
    </source>
</evidence>
<proteinExistence type="predicted"/>
<name>A0ABR9DH35_9GAMM</name>